<reference evidence="2" key="2">
    <citation type="journal article" date="2015" name="Fish Shellfish Immunol.">
        <title>Early steps in the European eel (Anguilla anguilla)-Vibrio vulnificus interaction in the gills: Role of the RtxA13 toxin.</title>
        <authorList>
            <person name="Callol A."/>
            <person name="Pajuelo D."/>
            <person name="Ebbesson L."/>
            <person name="Teles M."/>
            <person name="MacKenzie S."/>
            <person name="Amaro C."/>
        </authorList>
    </citation>
    <scope>NUCLEOTIDE SEQUENCE</scope>
</reference>
<sequence length="45" mass="4683">MHACFAPTHSEDDDVTKFSKDGASRSSGRPRESSAPAESADGSAE</sequence>
<evidence type="ECO:0000313" key="2">
    <source>
        <dbReference type="EMBL" id="JAI06425.1"/>
    </source>
</evidence>
<evidence type="ECO:0000256" key="1">
    <source>
        <dbReference type="SAM" id="MobiDB-lite"/>
    </source>
</evidence>
<name>A0A0E9XUV3_ANGAN</name>
<reference evidence="2" key="1">
    <citation type="submission" date="2014-11" db="EMBL/GenBank/DDBJ databases">
        <authorList>
            <person name="Amaro Gonzalez C."/>
        </authorList>
    </citation>
    <scope>NUCLEOTIDE SEQUENCE</scope>
</reference>
<organism evidence="2">
    <name type="scientific">Anguilla anguilla</name>
    <name type="common">European freshwater eel</name>
    <name type="synonym">Muraena anguilla</name>
    <dbReference type="NCBI Taxonomy" id="7936"/>
    <lineage>
        <taxon>Eukaryota</taxon>
        <taxon>Metazoa</taxon>
        <taxon>Chordata</taxon>
        <taxon>Craniata</taxon>
        <taxon>Vertebrata</taxon>
        <taxon>Euteleostomi</taxon>
        <taxon>Actinopterygii</taxon>
        <taxon>Neopterygii</taxon>
        <taxon>Teleostei</taxon>
        <taxon>Anguilliformes</taxon>
        <taxon>Anguillidae</taxon>
        <taxon>Anguilla</taxon>
    </lineage>
</organism>
<dbReference type="EMBL" id="GBXM01002153">
    <property type="protein sequence ID" value="JAI06425.1"/>
    <property type="molecule type" value="Transcribed_RNA"/>
</dbReference>
<accession>A0A0E9XUV3</accession>
<feature type="region of interest" description="Disordered" evidence="1">
    <location>
        <begin position="1"/>
        <end position="45"/>
    </location>
</feature>
<dbReference type="AlphaFoldDB" id="A0A0E9XUV3"/>
<proteinExistence type="predicted"/>
<protein>
    <submittedName>
        <fullName evidence="2">Uncharacterized protein</fullName>
    </submittedName>
</protein>